<evidence type="ECO:0000256" key="6">
    <source>
        <dbReference type="ARBA" id="ARBA00043993"/>
    </source>
</evidence>
<comment type="caution">
    <text evidence="11">The sequence shown here is derived from an EMBL/GenBank/DDBJ whole genome shotgun (WGS) entry which is preliminary data.</text>
</comment>
<dbReference type="Pfam" id="PF13515">
    <property type="entry name" value="FUSC_2"/>
    <property type="match status" value="1"/>
</dbReference>
<comment type="similarity">
    <text evidence="6">Belongs to the YccS/YhfK family.</text>
</comment>
<feature type="domain" description="Integral membrane bound transporter" evidence="10">
    <location>
        <begin position="417"/>
        <end position="544"/>
    </location>
</feature>
<feature type="transmembrane region" description="Helical" evidence="9">
    <location>
        <begin position="528"/>
        <end position="550"/>
    </location>
</feature>
<feature type="transmembrane region" description="Helical" evidence="9">
    <location>
        <begin position="408"/>
        <end position="425"/>
    </location>
</feature>
<evidence type="ECO:0000256" key="8">
    <source>
        <dbReference type="SAM" id="MobiDB-lite"/>
    </source>
</evidence>
<comment type="subcellular location">
    <subcellularLocation>
        <location evidence="1">Cell membrane</location>
        <topology evidence="1">Multi-pass membrane protein</topology>
    </subcellularLocation>
</comment>
<keyword evidence="3 9" id="KW-0812">Transmembrane</keyword>
<sequence length="741" mass="83948">MKSRMRIIRKGMLLREGGETVKKSMTYWWERLLAVDPGKKRLRQAGKAILSLMTSVFIVMIILTLTGKDPLLPSIVAGMLGMMGIMVVMDDTEKDKKRTTLLLPVAGITGLTSGSLLAGDVFFVSTLMILVTAGAFYFSRFGTRYFSLGMVGFLTTYISSFLGLSYEEFPWFYMAILLGAASAFTYNFILFKDSPRLIAYSMSSFHRQANLTFDLLEEVIQDEHLLEGRKAILEANARKLRIYASSVATDIKEKEIQEIWPGLRAAQVRLYLFDAAMLVTTLSDSLQRLKMDKAFENRVLQKLLVDVLDHLRKAEVLRYSYDLNDLERAEKTLRELRDVINDLFDSQEAKAGGWLYLLRRIEAIATHVTEGAMDIRRSMHRNRKVEEIKEEEQEDEPEEGMKPSTKKAVQALIAGSIAIIAGHLISPVQPYWIILTTFIIQIGTDTVGRAYRKGVERSVGTVIGAIIGFGLATMVSDYAIVELLLIFTVIFCAFYMLTVSYTIMSVFITMLIAFMYDLILGGITYELLAARVIDTIAGAVIALSVVAVIFPTKTMNKITDTFEEYLEELEAYLTEYLKGFSDQGVKDLAEKAFILDEKLHLLEEEAKPLLQGPGARRYSGLPGWLTIFTAVNYYAKQLVASSYQKDFRYGIVVEDNLELTEEYLTYNIRSLRESLKENKKAGKLYDLKNERELIESNAPAVSKTDGDLIHHLHYIWKINKSLLILGERLHFKEKESRNDVL</sequence>
<dbReference type="EMBL" id="FNOS01000001">
    <property type="protein sequence ID" value="SDX37621.1"/>
    <property type="molecule type" value="Genomic_DNA"/>
</dbReference>
<evidence type="ECO:0000256" key="9">
    <source>
        <dbReference type="SAM" id="Phobius"/>
    </source>
</evidence>
<feature type="region of interest" description="Disordered" evidence="8">
    <location>
        <begin position="384"/>
        <end position="403"/>
    </location>
</feature>
<keyword evidence="12" id="KW-1185">Reference proteome</keyword>
<evidence type="ECO:0000256" key="2">
    <source>
        <dbReference type="ARBA" id="ARBA00022475"/>
    </source>
</evidence>
<keyword evidence="4 9" id="KW-1133">Transmembrane helix</keyword>
<feature type="transmembrane region" description="Helical" evidence="9">
    <location>
        <begin position="486"/>
        <end position="516"/>
    </location>
</feature>
<name>A0A1H3B7K6_9BACI</name>
<gene>
    <name evidence="11" type="ORF">SAMN04488081_0328</name>
</gene>
<dbReference type="PANTHER" id="PTHR30509">
    <property type="entry name" value="P-HYDROXYBENZOIC ACID EFFLUX PUMP SUBUNIT-RELATED"/>
    <property type="match status" value="1"/>
</dbReference>
<feature type="compositionally biased region" description="Acidic residues" evidence="8">
    <location>
        <begin position="388"/>
        <end position="398"/>
    </location>
</feature>
<evidence type="ECO:0000256" key="7">
    <source>
        <dbReference type="SAM" id="Coils"/>
    </source>
</evidence>
<keyword evidence="5 9" id="KW-0472">Membrane</keyword>
<feature type="transmembrane region" description="Helical" evidence="9">
    <location>
        <begin position="459"/>
        <end position="480"/>
    </location>
</feature>
<feature type="transmembrane region" description="Helical" evidence="9">
    <location>
        <begin position="71"/>
        <end position="88"/>
    </location>
</feature>
<evidence type="ECO:0000259" key="10">
    <source>
        <dbReference type="Pfam" id="PF13515"/>
    </source>
</evidence>
<evidence type="ECO:0000256" key="1">
    <source>
        <dbReference type="ARBA" id="ARBA00004651"/>
    </source>
</evidence>
<evidence type="ECO:0000256" key="4">
    <source>
        <dbReference type="ARBA" id="ARBA00022989"/>
    </source>
</evidence>
<evidence type="ECO:0000313" key="11">
    <source>
        <dbReference type="EMBL" id="SDX37621.1"/>
    </source>
</evidence>
<evidence type="ECO:0000256" key="3">
    <source>
        <dbReference type="ARBA" id="ARBA00022692"/>
    </source>
</evidence>
<dbReference type="PANTHER" id="PTHR30509:SF9">
    <property type="entry name" value="MULTIDRUG RESISTANCE PROTEIN MDTO"/>
    <property type="match status" value="1"/>
</dbReference>
<accession>A0A1H3B7K6</accession>
<reference evidence="11 12" key="1">
    <citation type="submission" date="2016-10" db="EMBL/GenBank/DDBJ databases">
        <authorList>
            <person name="Varghese N."/>
            <person name="Submissions S."/>
        </authorList>
    </citation>
    <scope>NUCLEOTIDE SEQUENCE [LARGE SCALE GENOMIC DNA]</scope>
    <source>
        <strain evidence="11 12">DSM 20748</strain>
    </source>
</reference>
<keyword evidence="7" id="KW-0175">Coiled coil</keyword>
<feature type="transmembrane region" description="Helical" evidence="9">
    <location>
        <begin position="171"/>
        <end position="191"/>
    </location>
</feature>
<proteinExistence type="inferred from homology"/>
<dbReference type="Proteomes" id="UP000198647">
    <property type="component" value="Unassembled WGS sequence"/>
</dbReference>
<feature type="transmembrane region" description="Helical" evidence="9">
    <location>
        <begin position="48"/>
        <end position="65"/>
    </location>
</feature>
<feature type="transmembrane region" description="Helical" evidence="9">
    <location>
        <begin position="100"/>
        <end position="116"/>
    </location>
</feature>
<dbReference type="InterPro" id="IPR049453">
    <property type="entry name" value="Memb_transporter_dom"/>
</dbReference>
<organism evidence="11 12">
    <name type="scientific">Salimicrobium album</name>
    <dbReference type="NCBI Taxonomy" id="50717"/>
    <lineage>
        <taxon>Bacteria</taxon>
        <taxon>Bacillati</taxon>
        <taxon>Bacillota</taxon>
        <taxon>Bacilli</taxon>
        <taxon>Bacillales</taxon>
        <taxon>Bacillaceae</taxon>
        <taxon>Salimicrobium</taxon>
    </lineage>
</organism>
<keyword evidence="2" id="KW-1003">Cell membrane</keyword>
<feature type="coiled-coil region" evidence="7">
    <location>
        <begin position="555"/>
        <end position="605"/>
    </location>
</feature>
<feature type="transmembrane region" description="Helical" evidence="9">
    <location>
        <begin position="122"/>
        <end position="138"/>
    </location>
</feature>
<feature type="transmembrane region" description="Helical" evidence="9">
    <location>
        <begin position="145"/>
        <end position="165"/>
    </location>
</feature>
<evidence type="ECO:0000256" key="5">
    <source>
        <dbReference type="ARBA" id="ARBA00023136"/>
    </source>
</evidence>
<protein>
    <submittedName>
        <fullName evidence="11">Uncharacterized membrane protein YccC</fullName>
    </submittedName>
</protein>
<evidence type="ECO:0000313" key="12">
    <source>
        <dbReference type="Proteomes" id="UP000198647"/>
    </source>
</evidence>